<dbReference type="InterPro" id="IPR011049">
    <property type="entry name" value="Serralysin-like_metalloprot_C"/>
</dbReference>
<dbReference type="OrthoDB" id="1031347at2"/>
<dbReference type="RefSeq" id="WP_010036797.1">
    <property type="nucleotide sequence ID" value="NZ_CP025958.1"/>
</dbReference>
<accession>A0A2Z3H534</accession>
<sequence length="477" mass="46560">MADAKISQLTAASPAGADYLPILDVSDTSMGPGGSTRKALVSDVAALAVAGLGTAAARNTPASGNAASGEVVLGSDTRLTDSRAPTAHTHPWSQITATPTTLAGYGITDAVNTSDTRLTNARTPTGAAGGDLAGTYPNPTLGTSGATPGTYTLATITVDAKGRVTAAANGVGNTPAGNSGELQWNNGGAFGGAGALTYAATGTHLLATAQGTGVVPFAVQATTGQTANLGEYRNSSGTARAYVTPSFQGVFEGPGTSTGNVVLGINAGAANNYNNSVVIGNTASVTGNLAGVIAIGQSSTVSASGAIAIGQLAQAGSSGIAIGGNTQATLGRQVMIGSGTNAANRSAIVCVANAPPTNQTSGWFTWTSELATNKPSFIAATSSASGTSRTVGGVQCEWATSTDASRLGRAALIAFNGDTIQEGLRVEAASGAPLIGVFGSTAVAKQTVTGSRGGNAALASLLTALANFGWITDSTTA</sequence>
<feature type="region of interest" description="Disordered" evidence="1">
    <location>
        <begin position="117"/>
        <end position="136"/>
    </location>
</feature>
<evidence type="ECO:0000313" key="3">
    <source>
        <dbReference type="Proteomes" id="UP000245802"/>
    </source>
</evidence>
<reference evidence="2 3" key="1">
    <citation type="submission" date="2018-01" db="EMBL/GenBank/DDBJ databases">
        <title>G. obscuriglobus.</title>
        <authorList>
            <person name="Franke J."/>
            <person name="Blomberg W."/>
            <person name="Selmecki A."/>
        </authorList>
    </citation>
    <scope>NUCLEOTIDE SEQUENCE [LARGE SCALE GENOMIC DNA]</scope>
    <source>
        <strain evidence="2 3">DSM 5831</strain>
    </source>
</reference>
<organism evidence="2 3">
    <name type="scientific">Gemmata obscuriglobus</name>
    <dbReference type="NCBI Taxonomy" id="114"/>
    <lineage>
        <taxon>Bacteria</taxon>
        <taxon>Pseudomonadati</taxon>
        <taxon>Planctomycetota</taxon>
        <taxon>Planctomycetia</taxon>
        <taxon>Gemmatales</taxon>
        <taxon>Gemmataceae</taxon>
        <taxon>Gemmata</taxon>
    </lineage>
</organism>
<dbReference type="EMBL" id="CP025958">
    <property type="protein sequence ID" value="AWM38686.1"/>
    <property type="molecule type" value="Genomic_DNA"/>
</dbReference>
<dbReference type="Proteomes" id="UP000245802">
    <property type="component" value="Chromosome"/>
</dbReference>
<dbReference type="Gene3D" id="2.150.10.10">
    <property type="entry name" value="Serralysin-like metalloprotease, C-terminal"/>
    <property type="match status" value="1"/>
</dbReference>
<proteinExistence type="predicted"/>
<keyword evidence="3" id="KW-1185">Reference proteome</keyword>
<evidence type="ECO:0000256" key="1">
    <source>
        <dbReference type="SAM" id="MobiDB-lite"/>
    </source>
</evidence>
<dbReference type="KEGG" id="gog:C1280_17965"/>
<name>A0A2Z3H534_9BACT</name>
<dbReference type="AlphaFoldDB" id="A0A2Z3H534"/>
<evidence type="ECO:0000313" key="2">
    <source>
        <dbReference type="EMBL" id="AWM38686.1"/>
    </source>
</evidence>
<evidence type="ECO:0008006" key="4">
    <source>
        <dbReference type="Google" id="ProtNLM"/>
    </source>
</evidence>
<gene>
    <name evidence="2" type="ORF">C1280_17965</name>
</gene>
<protein>
    <recommendedName>
        <fullName evidence="4">Trimeric autotransporter adhesin YadA-like head domain-containing protein</fullName>
    </recommendedName>
</protein>